<proteinExistence type="predicted"/>
<name>A0A7J7H0F1_CAMSI</name>
<dbReference type="PANTHER" id="PTHR34661">
    <property type="entry name" value="INCREASED DNA METHYLATION 3"/>
    <property type="match status" value="1"/>
</dbReference>
<reference evidence="1 2" key="2">
    <citation type="submission" date="2020-07" db="EMBL/GenBank/DDBJ databases">
        <title>Genome assembly of wild tea tree DASZ reveals pedigree and selection history of tea varieties.</title>
        <authorList>
            <person name="Zhang W."/>
        </authorList>
    </citation>
    <scope>NUCLEOTIDE SEQUENCE [LARGE SCALE GENOMIC DNA]</scope>
    <source>
        <strain evidence="2">cv. G240</strain>
        <tissue evidence="1">Leaf</tissue>
    </source>
</reference>
<evidence type="ECO:0008006" key="3">
    <source>
        <dbReference type="Google" id="ProtNLM"/>
    </source>
</evidence>
<dbReference type="Proteomes" id="UP000593564">
    <property type="component" value="Unassembled WGS sequence"/>
</dbReference>
<dbReference type="GO" id="GO:0005634">
    <property type="term" value="C:nucleus"/>
    <property type="evidence" value="ECO:0007669"/>
    <property type="project" value="TreeGrafter"/>
</dbReference>
<keyword evidence="2" id="KW-1185">Reference proteome</keyword>
<dbReference type="InterPro" id="IPR039321">
    <property type="entry name" value="IDM2/3-like"/>
</dbReference>
<dbReference type="PANTHER" id="PTHR34661:SF8">
    <property type="entry name" value="ALPHA-CRYSTALLIN DOMAIN-CONTAINING PROTEIN 22.3"/>
    <property type="match status" value="1"/>
</dbReference>
<dbReference type="AlphaFoldDB" id="A0A7J7H0F1"/>
<evidence type="ECO:0000313" key="1">
    <source>
        <dbReference type="EMBL" id="KAF5946005.1"/>
    </source>
</evidence>
<dbReference type="Gene3D" id="2.60.40.790">
    <property type="match status" value="1"/>
</dbReference>
<gene>
    <name evidence="1" type="ORF">HYC85_016233</name>
</gene>
<reference evidence="2" key="1">
    <citation type="journal article" date="2020" name="Nat. Commun.">
        <title>Genome assembly of wild tea tree DASZ reveals pedigree and selection history of tea varieties.</title>
        <authorList>
            <person name="Zhang W."/>
            <person name="Zhang Y."/>
            <person name="Qiu H."/>
            <person name="Guo Y."/>
            <person name="Wan H."/>
            <person name="Zhang X."/>
            <person name="Scossa F."/>
            <person name="Alseekh S."/>
            <person name="Zhang Q."/>
            <person name="Wang P."/>
            <person name="Xu L."/>
            <person name="Schmidt M.H."/>
            <person name="Jia X."/>
            <person name="Li D."/>
            <person name="Zhu A."/>
            <person name="Guo F."/>
            <person name="Chen W."/>
            <person name="Ni D."/>
            <person name="Usadel B."/>
            <person name="Fernie A.R."/>
            <person name="Wen W."/>
        </authorList>
    </citation>
    <scope>NUCLEOTIDE SEQUENCE [LARGE SCALE GENOMIC DNA]</scope>
    <source>
        <strain evidence="2">cv. G240</strain>
    </source>
</reference>
<sequence length="260" mass="28022">MQAQYEKAMEEFNRKNASTSAFTTDRLPNFSGNSEMASPFRSHIHGGDTKNRDGVLFVDPQQPVLSVAPLNSMPYIGPHIISSDDDLSPTDMESDPMASNEPALVFLPSRPTEEQWNNILAATNRGVGLTGSAAMGKIGPIVGSLDMAESEDAYVFRVSLPGVNQIVINLTIGFVTADGFSCDIEPTGKVVIKGVTSMGERTVHKFSQVFEMCTQNLCPPGPFSISFKLPGPVDQQQFNSNFRGDGILEGIVKKMTGTGL</sequence>
<evidence type="ECO:0000313" key="2">
    <source>
        <dbReference type="Proteomes" id="UP000593564"/>
    </source>
</evidence>
<dbReference type="FunFam" id="2.60.40.790:FF:000049">
    <property type="entry name" value="Increased DNA methylation 3"/>
    <property type="match status" value="1"/>
</dbReference>
<protein>
    <recommendedName>
        <fullName evidence="3">SHSP domain-containing protein</fullName>
    </recommendedName>
</protein>
<organism evidence="1 2">
    <name type="scientific">Camellia sinensis</name>
    <name type="common">Tea plant</name>
    <name type="synonym">Thea sinensis</name>
    <dbReference type="NCBI Taxonomy" id="4442"/>
    <lineage>
        <taxon>Eukaryota</taxon>
        <taxon>Viridiplantae</taxon>
        <taxon>Streptophyta</taxon>
        <taxon>Embryophyta</taxon>
        <taxon>Tracheophyta</taxon>
        <taxon>Spermatophyta</taxon>
        <taxon>Magnoliopsida</taxon>
        <taxon>eudicotyledons</taxon>
        <taxon>Gunneridae</taxon>
        <taxon>Pentapetalae</taxon>
        <taxon>asterids</taxon>
        <taxon>Ericales</taxon>
        <taxon>Theaceae</taxon>
        <taxon>Camellia</taxon>
    </lineage>
</organism>
<accession>A0A7J7H0F1</accession>
<comment type="caution">
    <text evidence="1">The sequence shown here is derived from an EMBL/GenBank/DDBJ whole genome shotgun (WGS) entry which is preliminary data.</text>
</comment>
<dbReference type="CDD" id="cd06464">
    <property type="entry name" value="ACD_sHsps-like"/>
    <property type="match status" value="1"/>
</dbReference>
<dbReference type="EMBL" id="JACBKZ010000007">
    <property type="protein sequence ID" value="KAF5946005.1"/>
    <property type="molecule type" value="Genomic_DNA"/>
</dbReference>
<dbReference type="InterPro" id="IPR008978">
    <property type="entry name" value="HSP20-like_chaperone"/>
</dbReference>